<name>A0ABU1B8I6_PSEHA</name>
<accession>A0ABU1B8I6</accession>
<reference evidence="1 2" key="1">
    <citation type="submission" date="2023-08" db="EMBL/GenBank/DDBJ databases">
        <title>Pseudoalteromonas haloplanktis LL1 genome.</title>
        <authorList>
            <person name="Wu S."/>
        </authorList>
    </citation>
    <scope>NUCLEOTIDE SEQUENCE [LARGE SCALE GENOMIC DNA]</scope>
    <source>
        <strain evidence="1 2">LL1</strain>
    </source>
</reference>
<protein>
    <submittedName>
        <fullName evidence="1">Uncharacterized protein</fullName>
    </submittedName>
</protein>
<dbReference type="EMBL" id="JAVIFY010000002">
    <property type="protein sequence ID" value="MDQ9090626.1"/>
    <property type="molecule type" value="Genomic_DNA"/>
</dbReference>
<dbReference type="Proteomes" id="UP001226574">
    <property type="component" value="Unassembled WGS sequence"/>
</dbReference>
<gene>
    <name evidence="1" type="ORF">RC083_03340</name>
</gene>
<evidence type="ECO:0000313" key="2">
    <source>
        <dbReference type="Proteomes" id="UP001226574"/>
    </source>
</evidence>
<evidence type="ECO:0000313" key="1">
    <source>
        <dbReference type="EMBL" id="MDQ9090626.1"/>
    </source>
</evidence>
<keyword evidence="2" id="KW-1185">Reference proteome</keyword>
<dbReference type="Gene3D" id="3.40.630.30">
    <property type="match status" value="1"/>
</dbReference>
<sequence>MSLLVSSDFTPPEHLQTTAFYLTPLNEHVAELDFAAVMSSVAQLKGLFRSQLDWPNADMTLAQNRASLTHHATEFNEKKAFAYAILDPNKTRCLGSVYIDSTADQELDSEVTFWLRNDSQELTMTLRLCILHWLGEQWPFKKVKLITTQYRACFSL</sequence>
<organism evidence="1 2">
    <name type="scientific">Pseudoalteromonas haloplanktis</name>
    <name type="common">Alteromonas haloplanktis</name>
    <dbReference type="NCBI Taxonomy" id="228"/>
    <lineage>
        <taxon>Bacteria</taxon>
        <taxon>Pseudomonadati</taxon>
        <taxon>Pseudomonadota</taxon>
        <taxon>Gammaproteobacteria</taxon>
        <taxon>Alteromonadales</taxon>
        <taxon>Pseudoalteromonadaceae</taxon>
        <taxon>Pseudoalteromonas</taxon>
    </lineage>
</organism>
<dbReference type="RefSeq" id="WP_309038410.1">
    <property type="nucleotide sequence ID" value="NZ_JAVIFY010000002.1"/>
</dbReference>
<comment type="caution">
    <text evidence="1">The sequence shown here is derived from an EMBL/GenBank/DDBJ whole genome shotgun (WGS) entry which is preliminary data.</text>
</comment>
<proteinExistence type="predicted"/>